<keyword evidence="6" id="KW-1133">Transmembrane helix</keyword>
<keyword evidence="6" id="KW-0472">Membrane</keyword>
<keyword evidence="7 10" id="KW-0560">Oxidoreductase</keyword>
<keyword evidence="4" id="KW-0812">Transmembrane</keyword>
<evidence type="ECO:0000256" key="4">
    <source>
        <dbReference type="ARBA" id="ARBA00022692"/>
    </source>
</evidence>
<evidence type="ECO:0000256" key="1">
    <source>
        <dbReference type="ARBA" id="ARBA00001971"/>
    </source>
</evidence>
<comment type="similarity">
    <text evidence="3 10">Belongs to the cytochrome P450 family.</text>
</comment>
<proteinExistence type="inferred from homology"/>
<evidence type="ECO:0000256" key="10">
    <source>
        <dbReference type="RuleBase" id="RU000461"/>
    </source>
</evidence>
<dbReference type="PRINTS" id="PR00463">
    <property type="entry name" value="EP450I"/>
</dbReference>
<gene>
    <name evidence="14" type="primary">LOC111010356</name>
</gene>
<comment type="subcellular location">
    <subcellularLocation>
        <location evidence="2">Membrane</location>
        <topology evidence="2">Single-pass membrane protein</topology>
    </subcellularLocation>
</comment>
<dbReference type="GO" id="GO:0020037">
    <property type="term" value="F:heme binding"/>
    <property type="evidence" value="ECO:0007669"/>
    <property type="project" value="InterPro"/>
</dbReference>
<dbReference type="PROSITE" id="PS00086">
    <property type="entry name" value="CYTOCHROME_P450"/>
    <property type="match status" value="1"/>
</dbReference>
<evidence type="ECO:0000313" key="13">
    <source>
        <dbReference type="Proteomes" id="UP000504603"/>
    </source>
</evidence>
<dbReference type="AlphaFoldDB" id="A0A6J1CCZ3"/>
<evidence type="ECO:0000313" key="14">
    <source>
        <dbReference type="RefSeq" id="XP_022139419.1"/>
    </source>
</evidence>
<sequence length="478" mass="54568">MIIPMFFLFLLTIFFLFLTTRRTRSSRLPPGPLGLPYIGQSLGLLRAMRSNSAEQWLLRRVAKYGPVSKMTLFGKPTVFIHGTVANKAVFTGEEGAMSNQQTESLKRILGERNLTELSGEDHKRVRGALVSFLKPDSLKKYVGKMDGEIRKHLQMYWHDNKEVTVLPLMKILTFDIICSLLFGIEEGPRRKSMVGCFKTMVDGIWSVPINLPFTRYSHSLKASAKVQQMLKQLLKEKREKMEKEDQEEEQQDLVTCLLSMKNKDKEQALSEDEIVHNIIILMVAGHDTTTILITLMIRVLGSNPAVYAAVLQEHEEIARSKERGEPLSWEDVGKMKYTWRVALETLRLFPPVFGGFRVALRDIEFGGYTIPKGWQVFWAAPMTHLDDTIFADPHKFEPNRFDKQTLIPPLCFIAFGGGPRICPGSEFAKLETLITIHYLITQFTWKLCSEEFLTRDPTLMPNKGLPIQIYPKETSPAI</sequence>
<dbReference type="GeneID" id="111010356"/>
<dbReference type="PANTHER" id="PTHR24286:SF190">
    <property type="entry name" value="CYTOCHROME P450"/>
    <property type="match status" value="1"/>
</dbReference>
<dbReference type="GO" id="GO:0016705">
    <property type="term" value="F:oxidoreductase activity, acting on paired donors, with incorporation or reduction of molecular oxygen"/>
    <property type="evidence" value="ECO:0007669"/>
    <property type="project" value="InterPro"/>
</dbReference>
<dbReference type="SUPFAM" id="SSF48264">
    <property type="entry name" value="Cytochrome P450"/>
    <property type="match status" value="1"/>
</dbReference>
<feature type="coiled-coil region" evidence="11">
    <location>
        <begin position="223"/>
        <end position="251"/>
    </location>
</feature>
<dbReference type="Gene3D" id="1.10.630.10">
    <property type="entry name" value="Cytochrome P450"/>
    <property type="match status" value="1"/>
</dbReference>
<dbReference type="PRINTS" id="PR00385">
    <property type="entry name" value="P450"/>
</dbReference>
<dbReference type="InterPro" id="IPR036396">
    <property type="entry name" value="Cyt_P450_sf"/>
</dbReference>
<dbReference type="KEGG" id="mcha:111010356"/>
<dbReference type="Pfam" id="PF00067">
    <property type="entry name" value="p450"/>
    <property type="match status" value="1"/>
</dbReference>
<evidence type="ECO:0000256" key="9">
    <source>
        <dbReference type="PIRSR" id="PIRSR602401-1"/>
    </source>
</evidence>
<keyword evidence="12" id="KW-0732">Signal</keyword>
<organism evidence="13 14">
    <name type="scientific">Momordica charantia</name>
    <name type="common">Bitter gourd</name>
    <name type="synonym">Balsam pear</name>
    <dbReference type="NCBI Taxonomy" id="3673"/>
    <lineage>
        <taxon>Eukaryota</taxon>
        <taxon>Viridiplantae</taxon>
        <taxon>Streptophyta</taxon>
        <taxon>Embryophyta</taxon>
        <taxon>Tracheophyta</taxon>
        <taxon>Spermatophyta</taxon>
        <taxon>Magnoliopsida</taxon>
        <taxon>eudicotyledons</taxon>
        <taxon>Gunneridae</taxon>
        <taxon>Pentapetalae</taxon>
        <taxon>rosids</taxon>
        <taxon>fabids</taxon>
        <taxon>Cucurbitales</taxon>
        <taxon>Cucurbitaceae</taxon>
        <taxon>Momordiceae</taxon>
        <taxon>Momordica</taxon>
    </lineage>
</organism>
<dbReference type="RefSeq" id="XP_022139419.1">
    <property type="nucleotide sequence ID" value="XM_022283727.1"/>
</dbReference>
<keyword evidence="5 9" id="KW-0479">Metal-binding</keyword>
<evidence type="ECO:0000256" key="7">
    <source>
        <dbReference type="ARBA" id="ARBA00023002"/>
    </source>
</evidence>
<evidence type="ECO:0000256" key="5">
    <source>
        <dbReference type="ARBA" id="ARBA00022723"/>
    </source>
</evidence>
<dbReference type="PANTHER" id="PTHR24286">
    <property type="entry name" value="CYTOCHROME P450 26"/>
    <property type="match status" value="1"/>
</dbReference>
<dbReference type="CDD" id="cd11043">
    <property type="entry name" value="CYP90-like"/>
    <property type="match status" value="1"/>
</dbReference>
<dbReference type="GO" id="GO:0005506">
    <property type="term" value="F:iron ion binding"/>
    <property type="evidence" value="ECO:0007669"/>
    <property type="project" value="InterPro"/>
</dbReference>
<feature type="chain" id="PRO_5026819244" evidence="12">
    <location>
        <begin position="26"/>
        <end position="478"/>
    </location>
</feature>
<dbReference type="OrthoDB" id="3945418at2759"/>
<dbReference type="Proteomes" id="UP000504603">
    <property type="component" value="Unplaced"/>
</dbReference>
<evidence type="ECO:0000256" key="12">
    <source>
        <dbReference type="SAM" id="SignalP"/>
    </source>
</evidence>
<accession>A0A6J1CCZ3</accession>
<feature type="signal peptide" evidence="12">
    <location>
        <begin position="1"/>
        <end position="25"/>
    </location>
</feature>
<evidence type="ECO:0000256" key="6">
    <source>
        <dbReference type="ARBA" id="ARBA00022989"/>
    </source>
</evidence>
<evidence type="ECO:0000256" key="11">
    <source>
        <dbReference type="SAM" id="Coils"/>
    </source>
</evidence>
<keyword evidence="10" id="KW-0503">Monooxygenase</keyword>
<reference evidence="14" key="1">
    <citation type="submission" date="2025-08" db="UniProtKB">
        <authorList>
            <consortium name="RefSeq"/>
        </authorList>
    </citation>
    <scope>IDENTIFICATION</scope>
    <source>
        <strain evidence="14">OHB3-1</strain>
    </source>
</reference>
<dbReference type="GO" id="GO:0016020">
    <property type="term" value="C:membrane"/>
    <property type="evidence" value="ECO:0007669"/>
    <property type="project" value="UniProtKB-SubCell"/>
</dbReference>
<keyword evidence="13" id="KW-1185">Reference proteome</keyword>
<keyword evidence="8 9" id="KW-0408">Iron</keyword>
<dbReference type="InterPro" id="IPR001128">
    <property type="entry name" value="Cyt_P450"/>
</dbReference>
<keyword evidence="11" id="KW-0175">Coiled coil</keyword>
<protein>
    <submittedName>
        <fullName evidence="14">Taxadiene 5-alpha hydroxylase-like</fullName>
    </submittedName>
</protein>
<dbReference type="GO" id="GO:0016125">
    <property type="term" value="P:sterol metabolic process"/>
    <property type="evidence" value="ECO:0007669"/>
    <property type="project" value="TreeGrafter"/>
</dbReference>
<evidence type="ECO:0000256" key="3">
    <source>
        <dbReference type="ARBA" id="ARBA00010617"/>
    </source>
</evidence>
<dbReference type="FunFam" id="1.10.630.10:FF:000022">
    <property type="entry name" value="Taxadiene 5-alpha hydroxylase"/>
    <property type="match status" value="1"/>
</dbReference>
<dbReference type="GO" id="GO:0004497">
    <property type="term" value="F:monooxygenase activity"/>
    <property type="evidence" value="ECO:0007669"/>
    <property type="project" value="UniProtKB-KW"/>
</dbReference>
<dbReference type="InterPro" id="IPR017972">
    <property type="entry name" value="Cyt_P450_CS"/>
</dbReference>
<name>A0A6J1CCZ3_MOMCH</name>
<comment type="cofactor">
    <cofactor evidence="1 9">
        <name>heme</name>
        <dbReference type="ChEBI" id="CHEBI:30413"/>
    </cofactor>
</comment>
<dbReference type="InterPro" id="IPR002401">
    <property type="entry name" value="Cyt_P450_E_grp-I"/>
</dbReference>
<feature type="binding site" description="axial binding residue" evidence="9">
    <location>
        <position position="422"/>
    </location>
    <ligand>
        <name>heme</name>
        <dbReference type="ChEBI" id="CHEBI:30413"/>
    </ligand>
    <ligandPart>
        <name>Fe</name>
        <dbReference type="ChEBI" id="CHEBI:18248"/>
    </ligandPart>
</feature>
<evidence type="ECO:0000256" key="2">
    <source>
        <dbReference type="ARBA" id="ARBA00004167"/>
    </source>
</evidence>
<evidence type="ECO:0000256" key="8">
    <source>
        <dbReference type="ARBA" id="ARBA00023004"/>
    </source>
</evidence>
<keyword evidence="9 10" id="KW-0349">Heme</keyword>